<gene>
    <name evidence="1" type="ORF">HCC36_16080</name>
</gene>
<dbReference type="EMBL" id="JAARZT010000043">
    <property type="protein sequence ID" value="MBC2294742.1"/>
    <property type="molecule type" value="Genomic_DNA"/>
</dbReference>
<organism evidence="1 2">
    <name type="scientific">Listeria booriae</name>
    <dbReference type="NCBI Taxonomy" id="1552123"/>
    <lineage>
        <taxon>Bacteria</taxon>
        <taxon>Bacillati</taxon>
        <taxon>Bacillota</taxon>
        <taxon>Bacilli</taxon>
        <taxon>Bacillales</taxon>
        <taxon>Listeriaceae</taxon>
        <taxon>Listeria</taxon>
    </lineage>
</organism>
<evidence type="ECO:0000313" key="2">
    <source>
        <dbReference type="Proteomes" id="UP000543005"/>
    </source>
</evidence>
<comment type="caution">
    <text evidence="1">The sequence shown here is derived from an EMBL/GenBank/DDBJ whole genome shotgun (WGS) entry which is preliminary data.</text>
</comment>
<dbReference type="AlphaFoldDB" id="A0A842GC13"/>
<proteinExistence type="predicted"/>
<accession>A0A842GC13</accession>
<reference evidence="1 2" key="1">
    <citation type="submission" date="2020-03" db="EMBL/GenBank/DDBJ databases">
        <title>Soil Listeria distribution.</title>
        <authorList>
            <person name="Liao J."/>
            <person name="Wiedmann M."/>
        </authorList>
    </citation>
    <scope>NUCLEOTIDE SEQUENCE [LARGE SCALE GENOMIC DNA]</scope>
    <source>
        <strain evidence="1 2">FSL L7-0051</strain>
    </source>
</reference>
<dbReference type="Proteomes" id="UP000543005">
    <property type="component" value="Unassembled WGS sequence"/>
</dbReference>
<sequence>MNKRQWKKKQGKYLPLFPDEYPLFTMTEDERKKAIEDFKAYREKYAFRKKYKDLKRDLRDRKVLVYSYQMGATYMDIMKKFRDVGLSERKFEPVMFVQKLSDFD</sequence>
<dbReference type="RefSeq" id="WP_185630070.1">
    <property type="nucleotide sequence ID" value="NZ_JAARZT010000043.1"/>
</dbReference>
<evidence type="ECO:0000313" key="1">
    <source>
        <dbReference type="EMBL" id="MBC2294742.1"/>
    </source>
</evidence>
<protein>
    <submittedName>
        <fullName evidence="1">Uncharacterized protein</fullName>
    </submittedName>
</protein>
<name>A0A842GC13_9LIST</name>